<proteinExistence type="predicted"/>
<dbReference type="Proteomes" id="UP001396898">
    <property type="component" value="Unassembled WGS sequence"/>
</dbReference>
<evidence type="ECO:0000313" key="2">
    <source>
        <dbReference type="EMBL" id="KAK8018946.1"/>
    </source>
</evidence>
<reference evidence="2 3" key="1">
    <citation type="submission" date="2023-01" db="EMBL/GenBank/DDBJ databases">
        <title>Analysis of 21 Apiospora genomes using comparative genomics revels a genus with tremendous synthesis potential of carbohydrate active enzymes and secondary metabolites.</title>
        <authorList>
            <person name="Sorensen T."/>
        </authorList>
    </citation>
    <scope>NUCLEOTIDE SEQUENCE [LARGE SCALE GENOMIC DNA]</scope>
    <source>
        <strain evidence="2 3">CBS 20057</strain>
    </source>
</reference>
<dbReference type="InterPro" id="IPR023213">
    <property type="entry name" value="CAT-like_dom_sf"/>
</dbReference>
<keyword evidence="1" id="KW-0175">Coiled coil</keyword>
<keyword evidence="3" id="KW-1185">Reference proteome</keyword>
<accession>A0ABR1RVH3</accession>
<dbReference type="EMBL" id="JAQQWI010000010">
    <property type="protein sequence ID" value="KAK8018946.1"/>
    <property type="molecule type" value="Genomic_DNA"/>
</dbReference>
<protein>
    <submittedName>
        <fullName evidence="2">Uncharacterized protein</fullName>
    </submittedName>
</protein>
<sequence length="86" mass="9823">MEQHATQSHFPTVTQVLMFCRNQDAPRNYTQVMLCFPADDAEAALDHLEASVKFLQTNYAFLNARLGPGPDPHRLYLSRSPEYELP</sequence>
<gene>
    <name evidence="2" type="ORF">PG991_008136</name>
</gene>
<evidence type="ECO:0000313" key="3">
    <source>
        <dbReference type="Proteomes" id="UP001396898"/>
    </source>
</evidence>
<feature type="coiled-coil region" evidence="1">
    <location>
        <begin position="38"/>
        <end position="65"/>
    </location>
</feature>
<dbReference type="Gene3D" id="3.30.559.10">
    <property type="entry name" value="Chloramphenicol acetyltransferase-like domain"/>
    <property type="match status" value="1"/>
</dbReference>
<organism evidence="2 3">
    <name type="scientific">Apiospora marii</name>
    <dbReference type="NCBI Taxonomy" id="335849"/>
    <lineage>
        <taxon>Eukaryota</taxon>
        <taxon>Fungi</taxon>
        <taxon>Dikarya</taxon>
        <taxon>Ascomycota</taxon>
        <taxon>Pezizomycotina</taxon>
        <taxon>Sordariomycetes</taxon>
        <taxon>Xylariomycetidae</taxon>
        <taxon>Amphisphaeriales</taxon>
        <taxon>Apiosporaceae</taxon>
        <taxon>Apiospora</taxon>
    </lineage>
</organism>
<comment type="caution">
    <text evidence="2">The sequence shown here is derived from an EMBL/GenBank/DDBJ whole genome shotgun (WGS) entry which is preliminary data.</text>
</comment>
<name>A0ABR1RVH3_9PEZI</name>
<evidence type="ECO:0000256" key="1">
    <source>
        <dbReference type="SAM" id="Coils"/>
    </source>
</evidence>